<dbReference type="PROSITE" id="PS51332">
    <property type="entry name" value="B12_BINDING"/>
    <property type="match status" value="1"/>
</dbReference>
<evidence type="ECO:0000313" key="8">
    <source>
        <dbReference type="EMBL" id="GLI33092.1"/>
    </source>
</evidence>
<dbReference type="SFLD" id="SFLDG01082">
    <property type="entry name" value="B12-binding_domain_containing"/>
    <property type="match status" value="1"/>
</dbReference>
<dbReference type="Gene3D" id="3.20.20.70">
    <property type="entry name" value="Aldolase class I"/>
    <property type="match status" value="1"/>
</dbReference>
<organism evidence="8 9">
    <name type="scientific">Desulforhabdus amnigena</name>
    <dbReference type="NCBI Taxonomy" id="40218"/>
    <lineage>
        <taxon>Bacteria</taxon>
        <taxon>Pseudomonadati</taxon>
        <taxon>Thermodesulfobacteriota</taxon>
        <taxon>Syntrophobacteria</taxon>
        <taxon>Syntrophobacterales</taxon>
        <taxon>Syntrophobacteraceae</taxon>
        <taxon>Desulforhabdus</taxon>
    </lineage>
</organism>
<dbReference type="GO" id="GO:0051536">
    <property type="term" value="F:iron-sulfur cluster binding"/>
    <property type="evidence" value="ECO:0007669"/>
    <property type="project" value="UniProtKB-KW"/>
</dbReference>
<sequence>MADILLIQPPIRDFYLTAKRTIPYGLACIAASLIKEGFSVEILDGLATSKSRIIPWPEEMSYLREYYGKADFSPFALFHSFKHFGYSFQHLGEAAKRSGAFLVGISSLFTAYSTEALQTAEAVRAAHPHCRIVVGGHHATEMPERVLQCGAVDFVLRGEGEVSMPKLARALREKTSLESVPGIVHRKIDRSIRLSPPALMEDLDLYPLPAMSLIQQKHYQRSRKAGTVVMASRGCPMQCTYCSMGASSCISYRRRSVDRVLHEIEVAVLQQGAGFIDFEDENISLQKDWFLELLKGIRELCRRGAEHHQGSSSNLPHRLIPHLTFGHDTAPDPKPSSPCWGEGLGKDSSQSFITPELRAMNGLFPPTLDEEVVKTMKEAGFKTLNLSLGTTSQEQLRSFRRPDVVRAFDAALSHAEKYGLEAVGYIIVGAPGQTAADSISDLLFLASRRVLAGVSVYYPSPGSVDFKKCEEAGILPSRLSLMRSTAIPISHTTTREESVTLLRLGRILNFIKLLQSTENSPIAPSPLQTQNLSGIVDRMEKGRILLQSFLHDGIIRGVSPEGEVYTHKTSHSLCKMFIAGLKKLGIF</sequence>
<keyword evidence="2" id="KW-0949">S-adenosyl-L-methionine</keyword>
<reference evidence="8" key="1">
    <citation type="submission" date="2022-12" db="EMBL/GenBank/DDBJ databases">
        <title>Reference genome sequencing for broad-spectrum identification of bacterial and archaeal isolates by mass spectrometry.</title>
        <authorList>
            <person name="Sekiguchi Y."/>
            <person name="Tourlousse D.M."/>
        </authorList>
    </citation>
    <scope>NUCLEOTIDE SEQUENCE</scope>
    <source>
        <strain evidence="8">ASRB1</strain>
    </source>
</reference>
<dbReference type="RefSeq" id="WP_281792109.1">
    <property type="nucleotide sequence ID" value="NZ_BSDR01000001.1"/>
</dbReference>
<dbReference type="Pfam" id="PF02310">
    <property type="entry name" value="B12-binding"/>
    <property type="match status" value="1"/>
</dbReference>
<dbReference type="InterPro" id="IPR058240">
    <property type="entry name" value="rSAM_sf"/>
</dbReference>
<dbReference type="InterPro" id="IPR023404">
    <property type="entry name" value="rSAM_horseshoe"/>
</dbReference>
<proteinExistence type="predicted"/>
<dbReference type="SUPFAM" id="SSF102114">
    <property type="entry name" value="Radical SAM enzymes"/>
    <property type="match status" value="1"/>
</dbReference>
<dbReference type="InterPro" id="IPR051198">
    <property type="entry name" value="BchE-like"/>
</dbReference>
<dbReference type="InterPro" id="IPR006638">
    <property type="entry name" value="Elp3/MiaA/NifB-like_rSAM"/>
</dbReference>
<dbReference type="Proteomes" id="UP001144372">
    <property type="component" value="Unassembled WGS sequence"/>
</dbReference>
<accession>A0A9W6FR22</accession>
<evidence type="ECO:0000256" key="2">
    <source>
        <dbReference type="ARBA" id="ARBA00022691"/>
    </source>
</evidence>
<dbReference type="PROSITE" id="PS51918">
    <property type="entry name" value="RADICAL_SAM"/>
    <property type="match status" value="1"/>
</dbReference>
<dbReference type="InterPro" id="IPR013785">
    <property type="entry name" value="Aldolase_TIM"/>
</dbReference>
<keyword evidence="5" id="KW-0411">Iron-sulfur</keyword>
<gene>
    <name evidence="8" type="ORF">DAMNIGENAA_05250</name>
</gene>
<evidence type="ECO:0000256" key="4">
    <source>
        <dbReference type="ARBA" id="ARBA00023004"/>
    </source>
</evidence>
<dbReference type="EMBL" id="BSDR01000001">
    <property type="protein sequence ID" value="GLI33092.1"/>
    <property type="molecule type" value="Genomic_DNA"/>
</dbReference>
<keyword evidence="3" id="KW-0479">Metal-binding</keyword>
<dbReference type="InterPro" id="IPR007197">
    <property type="entry name" value="rSAM"/>
</dbReference>
<dbReference type="SFLD" id="SFLDS00029">
    <property type="entry name" value="Radical_SAM"/>
    <property type="match status" value="1"/>
</dbReference>
<dbReference type="SMART" id="SM00729">
    <property type="entry name" value="Elp3"/>
    <property type="match status" value="1"/>
</dbReference>
<evidence type="ECO:0000313" key="9">
    <source>
        <dbReference type="Proteomes" id="UP001144372"/>
    </source>
</evidence>
<dbReference type="GO" id="GO:0031419">
    <property type="term" value="F:cobalamin binding"/>
    <property type="evidence" value="ECO:0007669"/>
    <property type="project" value="InterPro"/>
</dbReference>
<protein>
    <recommendedName>
        <fullName evidence="10">B12-binding domain-containing radical SAM protein</fullName>
    </recommendedName>
</protein>
<feature type="domain" description="B12-binding" evidence="6">
    <location>
        <begin position="2"/>
        <end position="178"/>
    </location>
</feature>
<evidence type="ECO:0000256" key="1">
    <source>
        <dbReference type="ARBA" id="ARBA00001966"/>
    </source>
</evidence>
<dbReference type="CDD" id="cd02068">
    <property type="entry name" value="radical_SAM_B12_BD"/>
    <property type="match status" value="1"/>
</dbReference>
<dbReference type="GO" id="GO:0005829">
    <property type="term" value="C:cytosol"/>
    <property type="evidence" value="ECO:0007669"/>
    <property type="project" value="TreeGrafter"/>
</dbReference>
<dbReference type="AlphaFoldDB" id="A0A9W6FR22"/>
<dbReference type="Pfam" id="PF04055">
    <property type="entry name" value="Radical_SAM"/>
    <property type="match status" value="1"/>
</dbReference>
<feature type="domain" description="Radical SAM core" evidence="7">
    <location>
        <begin position="220"/>
        <end position="492"/>
    </location>
</feature>
<dbReference type="GO" id="GO:0003824">
    <property type="term" value="F:catalytic activity"/>
    <property type="evidence" value="ECO:0007669"/>
    <property type="project" value="InterPro"/>
</dbReference>
<keyword evidence="9" id="KW-1185">Reference proteome</keyword>
<evidence type="ECO:0000256" key="3">
    <source>
        <dbReference type="ARBA" id="ARBA00022723"/>
    </source>
</evidence>
<evidence type="ECO:0008006" key="10">
    <source>
        <dbReference type="Google" id="ProtNLM"/>
    </source>
</evidence>
<dbReference type="GO" id="GO:0046872">
    <property type="term" value="F:metal ion binding"/>
    <property type="evidence" value="ECO:0007669"/>
    <property type="project" value="UniProtKB-KW"/>
</dbReference>
<dbReference type="Gene3D" id="3.80.30.20">
    <property type="entry name" value="tm_1862 like domain"/>
    <property type="match status" value="1"/>
</dbReference>
<comment type="caution">
    <text evidence="8">The sequence shown here is derived from an EMBL/GenBank/DDBJ whole genome shotgun (WGS) entry which is preliminary data.</text>
</comment>
<evidence type="ECO:0000259" key="6">
    <source>
        <dbReference type="PROSITE" id="PS51332"/>
    </source>
</evidence>
<dbReference type="Gene3D" id="3.40.50.280">
    <property type="entry name" value="Cobalamin-binding domain"/>
    <property type="match status" value="1"/>
</dbReference>
<dbReference type="InterPro" id="IPR006158">
    <property type="entry name" value="Cobalamin-bd"/>
</dbReference>
<evidence type="ECO:0000259" key="7">
    <source>
        <dbReference type="PROSITE" id="PS51918"/>
    </source>
</evidence>
<name>A0A9W6FR22_9BACT</name>
<keyword evidence="4" id="KW-0408">Iron</keyword>
<dbReference type="InterPro" id="IPR036724">
    <property type="entry name" value="Cobalamin-bd_sf"/>
</dbReference>
<dbReference type="PANTHER" id="PTHR43409:SF7">
    <property type="entry name" value="BLL1977 PROTEIN"/>
    <property type="match status" value="1"/>
</dbReference>
<dbReference type="PANTHER" id="PTHR43409">
    <property type="entry name" value="ANAEROBIC MAGNESIUM-PROTOPORPHYRIN IX MONOMETHYL ESTER CYCLASE-RELATED"/>
    <property type="match status" value="1"/>
</dbReference>
<evidence type="ECO:0000256" key="5">
    <source>
        <dbReference type="ARBA" id="ARBA00023014"/>
    </source>
</evidence>
<comment type="cofactor">
    <cofactor evidence="1">
        <name>[4Fe-4S] cluster</name>
        <dbReference type="ChEBI" id="CHEBI:49883"/>
    </cofactor>
</comment>
<dbReference type="SUPFAM" id="SSF52242">
    <property type="entry name" value="Cobalamin (vitamin B12)-binding domain"/>
    <property type="match status" value="1"/>
</dbReference>